<feature type="compositionally biased region" description="Acidic residues" evidence="2">
    <location>
        <begin position="91"/>
        <end position="100"/>
    </location>
</feature>
<evidence type="ECO:0000313" key="3">
    <source>
        <dbReference type="EMBL" id="GAB1228015.1"/>
    </source>
</evidence>
<dbReference type="EMBL" id="BAAFRS010000368">
    <property type="protein sequence ID" value="GAB1228015.1"/>
    <property type="molecule type" value="Genomic_DNA"/>
</dbReference>
<feature type="region of interest" description="Disordered" evidence="2">
    <location>
        <begin position="90"/>
        <end position="125"/>
    </location>
</feature>
<keyword evidence="4" id="KW-1185">Reference proteome</keyword>
<evidence type="ECO:0000256" key="1">
    <source>
        <dbReference type="SAM" id="Coils"/>
    </source>
</evidence>
<proteinExistence type="predicted"/>
<feature type="coiled-coil region" evidence="1">
    <location>
        <begin position="137"/>
        <end position="164"/>
    </location>
</feature>
<dbReference type="Proteomes" id="UP001628156">
    <property type="component" value="Unassembled WGS sequence"/>
</dbReference>
<organism evidence="3 4">
    <name type="scientific">Entamoeba nuttalli</name>
    <dbReference type="NCBI Taxonomy" id="412467"/>
    <lineage>
        <taxon>Eukaryota</taxon>
        <taxon>Amoebozoa</taxon>
        <taxon>Evosea</taxon>
        <taxon>Archamoebae</taxon>
        <taxon>Mastigamoebida</taxon>
        <taxon>Entamoebidae</taxon>
        <taxon>Entamoeba</taxon>
    </lineage>
</organism>
<evidence type="ECO:0000256" key="2">
    <source>
        <dbReference type="SAM" id="MobiDB-lite"/>
    </source>
</evidence>
<name>A0ABQ0DYS9_9EUKA</name>
<feature type="region of interest" description="Disordered" evidence="2">
    <location>
        <begin position="1"/>
        <end position="37"/>
    </location>
</feature>
<protein>
    <submittedName>
        <fullName evidence="3">Uncharacterized protein</fullName>
    </submittedName>
</protein>
<gene>
    <name evidence="3" type="ORF">ENUP19_0368G0026</name>
</gene>
<sequence length="166" mass="20000">MKEKEIEEKEKIIEEERKENIEKEEGKARKKEEEIKKKVEEKKGIENKYLQGQIDKSVIESKVMKERRKTQLLITGIEKRGIEVEEILKEQEEDDDEDEERNFQRQKKKRTRMKETEQVTNIRRASSGIETMNIIGKEQKKINIIEEEQEKKEVKEVQQGEEKKQK</sequence>
<evidence type="ECO:0000313" key="4">
    <source>
        <dbReference type="Proteomes" id="UP001628156"/>
    </source>
</evidence>
<accession>A0ABQ0DYS9</accession>
<keyword evidence="1" id="KW-0175">Coiled coil</keyword>
<comment type="caution">
    <text evidence="3">The sequence shown here is derived from an EMBL/GenBank/DDBJ whole genome shotgun (WGS) entry which is preliminary data.</text>
</comment>
<reference evidence="3 4" key="1">
    <citation type="journal article" date="2019" name="PLoS Negl. Trop. Dis.">
        <title>Whole genome sequencing of Entamoeba nuttalli reveals mammalian host-related molecular signatures and a novel octapeptide-repeat surface protein.</title>
        <authorList>
            <person name="Tanaka M."/>
            <person name="Makiuchi T."/>
            <person name="Komiyama T."/>
            <person name="Shiina T."/>
            <person name="Osaki K."/>
            <person name="Tachibana H."/>
        </authorList>
    </citation>
    <scope>NUCLEOTIDE SEQUENCE [LARGE SCALE GENOMIC DNA]</scope>
    <source>
        <strain evidence="3 4">P19-061405</strain>
    </source>
</reference>